<evidence type="ECO:0000256" key="1">
    <source>
        <dbReference type="ARBA" id="ARBA00022574"/>
    </source>
</evidence>
<keyword evidence="1 3" id="KW-0853">WD repeat</keyword>
<dbReference type="AlphaFoldDB" id="A0A9P7K8S0"/>
<evidence type="ECO:0000313" key="5">
    <source>
        <dbReference type="Proteomes" id="UP000775547"/>
    </source>
</evidence>
<comment type="caution">
    <text evidence="4">The sequence shown here is derived from an EMBL/GenBank/DDBJ whole genome shotgun (WGS) entry which is preliminary data.</text>
</comment>
<sequence>MSFLGHANPTPATPNDSAFTTADKDVEVADLPTDSISSIDFAPQADFLAVGSWDNSVRVYEIGEGGQSQGKAIHQHAGPVLSVCWSRDGKVFSGSVDNTAAMLDVSTGQAMQVAQHDAPVKAVKWVDTPSGAVLATGSWDKTVKYWDMRSPTPVITVNLPERCYAFDAQFPFVVAGSADRQIQVFNLANPQTPYKTLTSPLHGLTRVISCFTATSTHGFAIGSVEGRVGIQYIEDRDTQ</sequence>
<dbReference type="PRINTS" id="PR00320">
    <property type="entry name" value="GPROTEINBRPT"/>
</dbReference>
<feature type="repeat" description="WD" evidence="3">
    <location>
        <begin position="29"/>
        <end position="62"/>
    </location>
</feature>
<dbReference type="SMART" id="SM00320">
    <property type="entry name" value="WD40"/>
    <property type="match status" value="4"/>
</dbReference>
<accession>A0A9P7K8S0</accession>
<dbReference type="PROSITE" id="PS50082">
    <property type="entry name" value="WD_REPEATS_2"/>
    <property type="match status" value="2"/>
</dbReference>
<name>A0A9P7K8S0_9AGAR</name>
<dbReference type="Gene3D" id="2.130.10.10">
    <property type="entry name" value="YVTN repeat-like/Quinoprotein amine dehydrogenase"/>
    <property type="match status" value="1"/>
</dbReference>
<dbReference type="Pfam" id="PF00400">
    <property type="entry name" value="WD40"/>
    <property type="match status" value="3"/>
</dbReference>
<reference evidence="4" key="2">
    <citation type="submission" date="2021-10" db="EMBL/GenBank/DDBJ databases">
        <title>Phylogenomics reveals ancestral predisposition of the termite-cultivated fungus Termitomyces towards a domesticated lifestyle.</title>
        <authorList>
            <person name="Auxier B."/>
            <person name="Grum-Grzhimaylo A."/>
            <person name="Cardenas M.E."/>
            <person name="Lodge J.D."/>
            <person name="Laessoe T."/>
            <person name="Pedersen O."/>
            <person name="Smith M.E."/>
            <person name="Kuyper T.W."/>
            <person name="Franco-Molano E.A."/>
            <person name="Baroni T.J."/>
            <person name="Aanen D.K."/>
        </authorList>
    </citation>
    <scope>NUCLEOTIDE SEQUENCE</scope>
    <source>
        <strain evidence="4">AP01</strain>
        <tissue evidence="4">Mycelium</tissue>
    </source>
</reference>
<dbReference type="InterPro" id="IPR015943">
    <property type="entry name" value="WD40/YVTN_repeat-like_dom_sf"/>
</dbReference>
<dbReference type="EMBL" id="JABCKV010000163">
    <property type="protein sequence ID" value="KAG5642716.1"/>
    <property type="molecule type" value="Genomic_DNA"/>
</dbReference>
<dbReference type="PROSITE" id="PS50294">
    <property type="entry name" value="WD_REPEATS_REGION"/>
    <property type="match status" value="1"/>
</dbReference>
<evidence type="ECO:0008006" key="6">
    <source>
        <dbReference type="Google" id="ProtNLM"/>
    </source>
</evidence>
<dbReference type="SUPFAM" id="SSF117289">
    <property type="entry name" value="Nucleoporin domain"/>
    <property type="match status" value="1"/>
</dbReference>
<gene>
    <name evidence="4" type="ORF">DXG03_002292</name>
</gene>
<dbReference type="InterPro" id="IPR001680">
    <property type="entry name" value="WD40_rpt"/>
</dbReference>
<evidence type="ECO:0000256" key="2">
    <source>
        <dbReference type="ARBA" id="ARBA00022737"/>
    </source>
</evidence>
<organism evidence="4 5">
    <name type="scientific">Asterophora parasitica</name>
    <dbReference type="NCBI Taxonomy" id="117018"/>
    <lineage>
        <taxon>Eukaryota</taxon>
        <taxon>Fungi</taxon>
        <taxon>Dikarya</taxon>
        <taxon>Basidiomycota</taxon>
        <taxon>Agaricomycotina</taxon>
        <taxon>Agaricomycetes</taxon>
        <taxon>Agaricomycetidae</taxon>
        <taxon>Agaricales</taxon>
        <taxon>Tricholomatineae</taxon>
        <taxon>Lyophyllaceae</taxon>
        <taxon>Asterophora</taxon>
    </lineage>
</organism>
<evidence type="ECO:0000313" key="4">
    <source>
        <dbReference type="EMBL" id="KAG5642716.1"/>
    </source>
</evidence>
<evidence type="ECO:0000256" key="3">
    <source>
        <dbReference type="PROSITE-ProRule" id="PRU00221"/>
    </source>
</evidence>
<proteinExistence type="predicted"/>
<keyword evidence="5" id="KW-1185">Reference proteome</keyword>
<dbReference type="PANTHER" id="PTHR10971">
    <property type="entry name" value="MRNA EXPORT FACTOR AND BUB3"/>
    <property type="match status" value="1"/>
</dbReference>
<feature type="repeat" description="WD" evidence="3">
    <location>
        <begin position="113"/>
        <end position="156"/>
    </location>
</feature>
<dbReference type="OrthoDB" id="256303at2759"/>
<dbReference type="Proteomes" id="UP000775547">
    <property type="component" value="Unassembled WGS sequence"/>
</dbReference>
<protein>
    <recommendedName>
        <fullName evidence="6">Poly(A)+ RNA export protein</fullName>
    </recommendedName>
</protein>
<dbReference type="InterPro" id="IPR020472">
    <property type="entry name" value="WD40_PAC1"/>
</dbReference>
<keyword evidence="2" id="KW-0677">Repeat</keyword>
<reference evidence="4" key="1">
    <citation type="submission" date="2020-07" db="EMBL/GenBank/DDBJ databases">
        <authorList>
            <person name="Nieuwenhuis M."/>
            <person name="Van De Peppel L.J.J."/>
        </authorList>
    </citation>
    <scope>NUCLEOTIDE SEQUENCE</scope>
    <source>
        <strain evidence="4">AP01</strain>
        <tissue evidence="4">Mycelium</tissue>
    </source>
</reference>